<name>A0A6B3LCG9_9BACT</name>
<dbReference type="RefSeq" id="WP_164363211.1">
    <property type="nucleotide sequence ID" value="NZ_CP066776.1"/>
</dbReference>
<feature type="domain" description="Ice-binding protein C-terminal" evidence="1">
    <location>
        <begin position="191"/>
        <end position="213"/>
    </location>
</feature>
<keyword evidence="3" id="KW-1185">Reference proteome</keyword>
<reference evidence="2 3" key="1">
    <citation type="submission" date="2020-12" db="EMBL/GenBank/DDBJ databases">
        <title>Sulforoseuscoccus oceanibium gen. nov., sp. nov., a representative of the phylum Verrucomicrobia with special cytoplasmic membrane, and proposal of Sulforoseuscoccusaceae fam. nov.</title>
        <authorList>
            <person name="Xi F."/>
        </authorList>
    </citation>
    <scope>NUCLEOTIDE SEQUENCE [LARGE SCALE GENOMIC DNA]</scope>
    <source>
        <strain evidence="2 3">T37</strain>
    </source>
</reference>
<protein>
    <submittedName>
        <fullName evidence="2">PEP-CTERM sorting domain-containing protein</fullName>
    </submittedName>
</protein>
<dbReference type="Proteomes" id="UP000475117">
    <property type="component" value="Chromosome"/>
</dbReference>
<dbReference type="Pfam" id="PF07589">
    <property type="entry name" value="PEP-CTERM"/>
    <property type="match status" value="1"/>
</dbReference>
<evidence type="ECO:0000313" key="2">
    <source>
        <dbReference type="EMBL" id="QQL45586.1"/>
    </source>
</evidence>
<gene>
    <name evidence="2" type="ORF">G3M56_003075</name>
</gene>
<sequence length="214" mass="21664">MKKTMMTALFAGAAMMGAANAAVLIGDGVNNGGFVSTTTGRTEGTALTDWTITGAKVWLNTGGSTLTTAPFGADVAANSRSVQLEDDGGVTLTSAAVALVAGESLTFAIDWLTAGSGAEHTLTMDLWDGSNSIALGVLSTTGGPTSYTQFDSAASVGVSGNYQLRMTLTGGAGQGRDIHVDRVYLESTAQAVPEPSSTALLGLGGLALILRRRK</sequence>
<organism evidence="2 3">
    <name type="scientific">Sulfuriroseicoccus oceanibius</name>
    <dbReference type="NCBI Taxonomy" id="2707525"/>
    <lineage>
        <taxon>Bacteria</taxon>
        <taxon>Pseudomonadati</taxon>
        <taxon>Verrucomicrobiota</taxon>
        <taxon>Verrucomicrobiia</taxon>
        <taxon>Verrucomicrobiales</taxon>
        <taxon>Verrucomicrobiaceae</taxon>
        <taxon>Sulfuriroseicoccus</taxon>
    </lineage>
</organism>
<evidence type="ECO:0000259" key="1">
    <source>
        <dbReference type="Pfam" id="PF07589"/>
    </source>
</evidence>
<accession>A0A6B3LCG9</accession>
<dbReference type="InterPro" id="IPR013424">
    <property type="entry name" value="Ice-binding_C"/>
</dbReference>
<dbReference type="EMBL" id="CP066776">
    <property type="protein sequence ID" value="QQL45586.1"/>
    <property type="molecule type" value="Genomic_DNA"/>
</dbReference>
<dbReference type="NCBIfam" id="TIGR02595">
    <property type="entry name" value="PEP_CTERM"/>
    <property type="match status" value="1"/>
</dbReference>
<evidence type="ECO:0000313" key="3">
    <source>
        <dbReference type="Proteomes" id="UP000475117"/>
    </source>
</evidence>
<dbReference type="KEGG" id="soa:G3M56_003075"/>
<dbReference type="AlphaFoldDB" id="A0A6B3LCG9"/>
<proteinExistence type="predicted"/>